<protein>
    <submittedName>
        <fullName evidence="1">MipA/OmpV family protein</fullName>
    </submittedName>
</protein>
<dbReference type="InterPro" id="IPR010583">
    <property type="entry name" value="MipA"/>
</dbReference>
<evidence type="ECO:0000313" key="1">
    <source>
        <dbReference type="EMBL" id="NQV64274.1"/>
    </source>
</evidence>
<dbReference type="AlphaFoldDB" id="A0A973A733"/>
<organism evidence="1 2">
    <name type="scientific">SAR86 cluster bacterium</name>
    <dbReference type="NCBI Taxonomy" id="2030880"/>
    <lineage>
        <taxon>Bacteria</taxon>
        <taxon>Pseudomonadati</taxon>
        <taxon>Pseudomonadota</taxon>
        <taxon>Gammaproteobacteria</taxon>
        <taxon>SAR86 cluster</taxon>
    </lineage>
</organism>
<reference evidence="1" key="1">
    <citation type="submission" date="2020-05" db="EMBL/GenBank/DDBJ databases">
        <title>Sulfur intermediates as new biogeochemical hubs in an aquatic model microbial ecosystem.</title>
        <authorList>
            <person name="Vigneron A."/>
        </authorList>
    </citation>
    <scope>NUCLEOTIDE SEQUENCE</scope>
    <source>
        <strain evidence="1">Bin.250</strain>
    </source>
</reference>
<dbReference type="Proteomes" id="UP000754644">
    <property type="component" value="Unassembled WGS sequence"/>
</dbReference>
<dbReference type="EMBL" id="JABMOJ010000101">
    <property type="protein sequence ID" value="NQV64274.1"/>
    <property type="molecule type" value="Genomic_DNA"/>
</dbReference>
<evidence type="ECO:0000313" key="2">
    <source>
        <dbReference type="Proteomes" id="UP000754644"/>
    </source>
</evidence>
<name>A0A973A733_9GAMM</name>
<comment type="caution">
    <text evidence="1">The sequence shown here is derived from an EMBL/GenBank/DDBJ whole genome shotgun (WGS) entry which is preliminary data.</text>
</comment>
<accession>A0A973A733</accession>
<proteinExistence type="predicted"/>
<gene>
    <name evidence="1" type="ORF">HQ497_02815</name>
</gene>
<sequence>MQIGSHFPSSGRTIPGRTLFLYDGGLVVDAISAMPPVCFVIGLSVLSTLGSLSALANAAESGKATTVTDPVSIEQGMVGKLLKRVGEGSATWSLGAGLAAGAYPHYPGSRQSETAMAPFPYAEYHSDRIDLDRDGFAAKLFQSERFTLDLSVNGALPVSANKNDLRSGMDDLELMIELGPQLEITLAS</sequence>
<dbReference type="Pfam" id="PF06629">
    <property type="entry name" value="MipA"/>
    <property type="match status" value="1"/>
</dbReference>